<dbReference type="KEGG" id="rba:RB6551"/>
<reference evidence="1 2" key="1">
    <citation type="journal article" date="2003" name="Proc. Natl. Acad. Sci. U.S.A.">
        <title>Complete genome sequence of the marine planctomycete Pirellula sp. strain 1.</title>
        <authorList>
            <person name="Gloeckner F.O."/>
            <person name="Kube M."/>
            <person name="Bauer M."/>
            <person name="Teeling H."/>
            <person name="Lombardot T."/>
            <person name="Ludwig W."/>
            <person name="Gade D."/>
            <person name="Beck A."/>
            <person name="Borzym K."/>
            <person name="Heitmann K."/>
            <person name="Rabus R."/>
            <person name="Schlesner H."/>
            <person name="Amann R."/>
            <person name="Reinhardt R."/>
        </authorList>
    </citation>
    <scope>NUCLEOTIDE SEQUENCE [LARGE SCALE GENOMIC DNA]</scope>
    <source>
        <strain evidence="2">DSM 10527 / NCIMB 13988 / SH1</strain>
    </source>
</reference>
<dbReference type="Proteomes" id="UP000001025">
    <property type="component" value="Chromosome"/>
</dbReference>
<dbReference type="AlphaFoldDB" id="Q7UQ32"/>
<sequence length="43" mass="5524">MPLSERERRGNRIENNVYLRGHHCPRRFFFVRWFHSVRWLIVR</sequence>
<name>Q7UQ32_RHOBA</name>
<protein>
    <submittedName>
        <fullName evidence="1">Uncharacterized protein</fullName>
    </submittedName>
</protein>
<gene>
    <name evidence="1" type="ordered locus">RB6551</name>
</gene>
<dbReference type="EMBL" id="BX294144">
    <property type="protein sequence ID" value="CAD74873.1"/>
    <property type="molecule type" value="Genomic_DNA"/>
</dbReference>
<dbReference type="HOGENOM" id="CLU_3238794_0_0_0"/>
<proteinExistence type="predicted"/>
<evidence type="ECO:0000313" key="2">
    <source>
        <dbReference type="Proteomes" id="UP000001025"/>
    </source>
</evidence>
<organism evidence="1 2">
    <name type="scientific">Rhodopirellula baltica (strain DSM 10527 / NCIMB 13988 / SH1)</name>
    <dbReference type="NCBI Taxonomy" id="243090"/>
    <lineage>
        <taxon>Bacteria</taxon>
        <taxon>Pseudomonadati</taxon>
        <taxon>Planctomycetota</taxon>
        <taxon>Planctomycetia</taxon>
        <taxon>Pirellulales</taxon>
        <taxon>Pirellulaceae</taxon>
        <taxon>Rhodopirellula</taxon>
    </lineage>
</organism>
<keyword evidence="2" id="KW-1185">Reference proteome</keyword>
<accession>Q7UQ32</accession>
<dbReference type="STRING" id="243090.RB6551"/>
<dbReference type="EnsemblBacteria" id="CAD74873">
    <property type="protein sequence ID" value="CAD74873"/>
    <property type="gene ID" value="RB6551"/>
</dbReference>
<dbReference type="InParanoid" id="Q7UQ32"/>
<evidence type="ECO:0000313" key="1">
    <source>
        <dbReference type="EMBL" id="CAD74873.1"/>
    </source>
</evidence>